<keyword evidence="2" id="KW-1133">Transmembrane helix</keyword>
<name>A0ABR5IH99_9ACTN</name>
<proteinExistence type="predicted"/>
<dbReference type="InterPro" id="IPR025327">
    <property type="entry name" value="DUF4233"/>
</dbReference>
<evidence type="ECO:0000313" key="4">
    <source>
        <dbReference type="Proteomes" id="UP000037247"/>
    </source>
</evidence>
<organism evidence="3 4">
    <name type="scientific">Gordonia jacobaea</name>
    <dbReference type="NCBI Taxonomy" id="122202"/>
    <lineage>
        <taxon>Bacteria</taxon>
        <taxon>Bacillati</taxon>
        <taxon>Actinomycetota</taxon>
        <taxon>Actinomycetes</taxon>
        <taxon>Mycobacteriales</taxon>
        <taxon>Gordoniaceae</taxon>
        <taxon>Gordonia</taxon>
    </lineage>
</organism>
<feature type="transmembrane region" description="Helical" evidence="2">
    <location>
        <begin position="89"/>
        <end position="119"/>
    </location>
</feature>
<evidence type="ECO:0000313" key="3">
    <source>
        <dbReference type="EMBL" id="KNA92948.1"/>
    </source>
</evidence>
<accession>A0ABR5IH99</accession>
<dbReference type="Proteomes" id="UP000037247">
    <property type="component" value="Unassembled WGS sequence"/>
</dbReference>
<evidence type="ECO:0000256" key="1">
    <source>
        <dbReference type="SAM" id="MobiDB-lite"/>
    </source>
</evidence>
<evidence type="ECO:0000256" key="2">
    <source>
        <dbReference type="SAM" id="Phobius"/>
    </source>
</evidence>
<dbReference type="Pfam" id="PF14017">
    <property type="entry name" value="DUF4233"/>
    <property type="match status" value="1"/>
</dbReference>
<dbReference type="RefSeq" id="WP_049697052.1">
    <property type="nucleotide sequence ID" value="NZ_JAQDQF010000001.1"/>
</dbReference>
<comment type="caution">
    <text evidence="3">The sequence shown here is derived from an EMBL/GenBank/DDBJ whole genome shotgun (WGS) entry which is preliminary data.</text>
</comment>
<protein>
    <submittedName>
        <fullName evidence="3">Membrane protein</fullName>
    </submittedName>
</protein>
<sequence length="143" mass="15560">MSESSGNTPESAATPKFTPPTNDPWKGLRGVMAGTMVLEVIVMILTFPIVARVGNGLTWVSGTYLGVVTLLMVLAAGMQKRPQALNMNLALQVLVIIGGVFHWSIAVIGVIFGCVWLYIRYIKGDVQRRIDRGLLYGQEPIES</sequence>
<dbReference type="EMBL" id="LDTZ01000013">
    <property type="protein sequence ID" value="KNA92948.1"/>
    <property type="molecule type" value="Genomic_DNA"/>
</dbReference>
<gene>
    <name evidence="3" type="ORF">ABW18_00275</name>
</gene>
<keyword evidence="2" id="KW-0472">Membrane</keyword>
<feature type="transmembrane region" description="Helical" evidence="2">
    <location>
        <begin position="30"/>
        <end position="50"/>
    </location>
</feature>
<keyword evidence="2" id="KW-0812">Transmembrane</keyword>
<keyword evidence="4" id="KW-1185">Reference proteome</keyword>
<feature type="region of interest" description="Disordered" evidence="1">
    <location>
        <begin position="1"/>
        <end position="21"/>
    </location>
</feature>
<reference evidence="3 4" key="1">
    <citation type="submission" date="2015-05" db="EMBL/GenBank/DDBJ databases">
        <title>Draft genome sequence of the bacterium Gordonia jacobaea a new member of the Gordonia genus.</title>
        <authorList>
            <person name="Jimenez-Galisteo G."/>
            <person name="Dominguez A."/>
            <person name="Munoz E."/>
            <person name="Vinas M."/>
        </authorList>
    </citation>
    <scope>NUCLEOTIDE SEQUENCE [LARGE SCALE GENOMIC DNA]</scope>
    <source>
        <strain evidence="4">mv1</strain>
    </source>
</reference>
<feature type="compositionally biased region" description="Polar residues" evidence="1">
    <location>
        <begin position="1"/>
        <end position="11"/>
    </location>
</feature>
<feature type="transmembrane region" description="Helical" evidence="2">
    <location>
        <begin position="57"/>
        <end position="77"/>
    </location>
</feature>